<feature type="domain" description="LytR/CpsA/Psr regulator C-terminal" evidence="5">
    <location>
        <begin position="378"/>
        <end position="463"/>
    </location>
</feature>
<keyword evidence="3" id="KW-1133">Transmembrane helix</keyword>
<dbReference type="PANTHER" id="PTHR33392:SF6">
    <property type="entry name" value="POLYISOPRENYL-TEICHOIC ACID--PEPTIDOGLYCAN TEICHOIC ACID TRANSFERASE TAGU"/>
    <property type="match status" value="1"/>
</dbReference>
<keyword evidence="3" id="KW-0812">Transmembrane</keyword>
<gene>
    <name evidence="6" type="ORF">IQ217_04265</name>
</gene>
<evidence type="ECO:0000313" key="6">
    <source>
        <dbReference type="EMBL" id="MBE9253088.1"/>
    </source>
</evidence>
<evidence type="ECO:0000256" key="3">
    <source>
        <dbReference type="SAM" id="Phobius"/>
    </source>
</evidence>
<keyword evidence="7" id="KW-1185">Reference proteome</keyword>
<keyword evidence="3" id="KW-0472">Membrane</keyword>
<dbReference type="InterPro" id="IPR050922">
    <property type="entry name" value="LytR/CpsA/Psr_CW_biosynth"/>
</dbReference>
<proteinExistence type="inferred from homology"/>
<comment type="similarity">
    <text evidence="1">Belongs to the LytR/CpsA/Psr (LCP) family.</text>
</comment>
<feature type="region of interest" description="Disordered" evidence="2">
    <location>
        <begin position="1"/>
        <end position="39"/>
    </location>
</feature>
<feature type="compositionally biased region" description="Polar residues" evidence="2">
    <location>
        <begin position="1"/>
        <end position="17"/>
    </location>
</feature>
<dbReference type="Pfam" id="PF03816">
    <property type="entry name" value="LytR_cpsA_psr"/>
    <property type="match status" value="1"/>
</dbReference>
<sequence>MANSTESAPLQSSSTVKVRSHYRPHTAPESDQGVPRSKRALPPLGKGLVWGSLVTLTATVAAIAGVGIGFFTPGPRGLVQQVIPGQSTGVEAGQGDLFPYHISRPVNILVMGIDRVEPTETEPNVDEFGGRSDTMLLVRFDPRENSLKLLSIPRDTRVFIPDVGYTKINDANAYGGPQLAARVINRNLGEVPIDRYVRVTTDALQELVDLVGGVEVFVPRPMFYEDKTQQLLIDLPAGLQTLNGAQAEQFVRFRYDANGDIGRVQRQETLLKALQNRLSHPSMITRIPKAIGIMQKTVDTNLTMEEILALVNFGRQLDRQEVQMVMLPGRFSQPTEFDGRSYWVMSDAGKRQVLRNYFDVIEEVPTWAETPGRSPESLRIALQNATDDPQALERMKEYLLAKDFRNFYETSESPELLAETKILVQRGDLDGAHYLRQTLGGGVVEASSVGDLGSDLTIQVGMDIDQWLKEPTPEDDSVPQF</sequence>
<accession>A0ABR9VRH3</accession>
<dbReference type="NCBIfam" id="TIGR00350">
    <property type="entry name" value="lytR_cpsA_psr"/>
    <property type="match status" value="1"/>
</dbReference>
<feature type="domain" description="Cell envelope-related transcriptional attenuator" evidence="4">
    <location>
        <begin position="131"/>
        <end position="279"/>
    </location>
</feature>
<dbReference type="RefSeq" id="WP_194019032.1">
    <property type="nucleotide sequence ID" value="NZ_JADEVV010000008.1"/>
</dbReference>
<dbReference type="EMBL" id="JADEVV010000008">
    <property type="protein sequence ID" value="MBE9253088.1"/>
    <property type="molecule type" value="Genomic_DNA"/>
</dbReference>
<evidence type="ECO:0000259" key="5">
    <source>
        <dbReference type="Pfam" id="PF13399"/>
    </source>
</evidence>
<dbReference type="Proteomes" id="UP000658720">
    <property type="component" value="Unassembled WGS sequence"/>
</dbReference>
<evidence type="ECO:0000313" key="7">
    <source>
        <dbReference type="Proteomes" id="UP000658720"/>
    </source>
</evidence>
<evidence type="ECO:0000256" key="1">
    <source>
        <dbReference type="ARBA" id="ARBA00006068"/>
    </source>
</evidence>
<reference evidence="6 7" key="1">
    <citation type="submission" date="2020-10" db="EMBL/GenBank/DDBJ databases">
        <authorList>
            <person name="Castelo-Branco R."/>
            <person name="Eusebio N."/>
            <person name="Adriana R."/>
            <person name="Vieira A."/>
            <person name="Brugerolle De Fraissinette N."/>
            <person name="Rezende De Castro R."/>
            <person name="Schneider M.P."/>
            <person name="Vasconcelos V."/>
            <person name="Leao P.N."/>
        </authorList>
    </citation>
    <scope>NUCLEOTIDE SEQUENCE [LARGE SCALE GENOMIC DNA]</scope>
    <source>
        <strain evidence="6 7">LEGE 00031</strain>
    </source>
</reference>
<dbReference type="PANTHER" id="PTHR33392">
    <property type="entry name" value="POLYISOPRENYL-TEICHOIC ACID--PEPTIDOGLYCAN TEICHOIC ACID TRANSFERASE TAGU"/>
    <property type="match status" value="1"/>
</dbReference>
<comment type="caution">
    <text evidence="6">The sequence shown here is derived from an EMBL/GenBank/DDBJ whole genome shotgun (WGS) entry which is preliminary data.</text>
</comment>
<protein>
    <submittedName>
        <fullName evidence="6">LCP family protein</fullName>
    </submittedName>
</protein>
<organism evidence="6 7">
    <name type="scientific">Synechocystis salina LEGE 00031</name>
    <dbReference type="NCBI Taxonomy" id="1828736"/>
    <lineage>
        <taxon>Bacteria</taxon>
        <taxon>Bacillati</taxon>
        <taxon>Cyanobacteriota</taxon>
        <taxon>Cyanophyceae</taxon>
        <taxon>Synechococcales</taxon>
        <taxon>Merismopediaceae</taxon>
        <taxon>Synechocystis</taxon>
    </lineage>
</organism>
<dbReference type="InterPro" id="IPR004474">
    <property type="entry name" value="LytR_CpsA_psr"/>
</dbReference>
<evidence type="ECO:0000256" key="2">
    <source>
        <dbReference type="SAM" id="MobiDB-lite"/>
    </source>
</evidence>
<dbReference type="Pfam" id="PF13399">
    <property type="entry name" value="LytR_C"/>
    <property type="match status" value="1"/>
</dbReference>
<feature type="transmembrane region" description="Helical" evidence="3">
    <location>
        <begin position="48"/>
        <end position="71"/>
    </location>
</feature>
<dbReference type="InterPro" id="IPR027381">
    <property type="entry name" value="LytR/CpsA/Psr_C"/>
</dbReference>
<name>A0ABR9VRH3_9SYNC</name>
<dbReference type="Gene3D" id="3.40.630.190">
    <property type="entry name" value="LCP protein"/>
    <property type="match status" value="1"/>
</dbReference>
<evidence type="ECO:0000259" key="4">
    <source>
        <dbReference type="Pfam" id="PF03816"/>
    </source>
</evidence>